<feature type="compositionally biased region" description="Polar residues" evidence="1">
    <location>
        <begin position="51"/>
        <end position="60"/>
    </location>
</feature>
<reference evidence="2 3" key="1">
    <citation type="journal article" date="2019" name="Sci. Rep.">
        <title>Orb-weaving spider Araneus ventricosus genome elucidates the spidroin gene catalogue.</title>
        <authorList>
            <person name="Kono N."/>
            <person name="Nakamura H."/>
            <person name="Ohtoshi R."/>
            <person name="Moran D.A.P."/>
            <person name="Shinohara A."/>
            <person name="Yoshida Y."/>
            <person name="Fujiwara M."/>
            <person name="Mori M."/>
            <person name="Tomita M."/>
            <person name="Arakawa K."/>
        </authorList>
    </citation>
    <scope>NUCLEOTIDE SEQUENCE [LARGE SCALE GENOMIC DNA]</scope>
</reference>
<feature type="region of interest" description="Disordered" evidence="1">
    <location>
        <begin position="28"/>
        <end position="60"/>
    </location>
</feature>
<dbReference type="EMBL" id="BGPR01000802">
    <property type="protein sequence ID" value="GBM36082.1"/>
    <property type="molecule type" value="Genomic_DNA"/>
</dbReference>
<dbReference type="AlphaFoldDB" id="A0A4Y2F3G5"/>
<name>A0A4Y2F3G5_ARAVE</name>
<keyword evidence="3" id="KW-1185">Reference proteome</keyword>
<gene>
    <name evidence="2" type="ORF">AVEN_221242_1</name>
</gene>
<comment type="caution">
    <text evidence="2">The sequence shown here is derived from an EMBL/GenBank/DDBJ whole genome shotgun (WGS) entry which is preliminary data.</text>
</comment>
<dbReference type="Proteomes" id="UP000499080">
    <property type="component" value="Unassembled WGS sequence"/>
</dbReference>
<sequence>MREMRDAPVKTTKGAVVKDQYSVERFFTHAGERRKDNSLKRDAHHGEKTTRSGLKRTSSSTISDLQLMRGRRTKNALERETHSVKTAKGALRKHQSVVVKSDLICRQAY</sequence>
<accession>A0A4Y2F3G5</accession>
<evidence type="ECO:0000256" key="1">
    <source>
        <dbReference type="SAM" id="MobiDB-lite"/>
    </source>
</evidence>
<proteinExistence type="predicted"/>
<evidence type="ECO:0000313" key="3">
    <source>
        <dbReference type="Proteomes" id="UP000499080"/>
    </source>
</evidence>
<feature type="compositionally biased region" description="Basic and acidic residues" evidence="1">
    <location>
        <begin position="28"/>
        <end position="50"/>
    </location>
</feature>
<organism evidence="2 3">
    <name type="scientific">Araneus ventricosus</name>
    <name type="common">Orbweaver spider</name>
    <name type="synonym">Epeira ventricosa</name>
    <dbReference type="NCBI Taxonomy" id="182803"/>
    <lineage>
        <taxon>Eukaryota</taxon>
        <taxon>Metazoa</taxon>
        <taxon>Ecdysozoa</taxon>
        <taxon>Arthropoda</taxon>
        <taxon>Chelicerata</taxon>
        <taxon>Arachnida</taxon>
        <taxon>Araneae</taxon>
        <taxon>Araneomorphae</taxon>
        <taxon>Entelegynae</taxon>
        <taxon>Araneoidea</taxon>
        <taxon>Araneidae</taxon>
        <taxon>Araneus</taxon>
    </lineage>
</organism>
<evidence type="ECO:0000313" key="2">
    <source>
        <dbReference type="EMBL" id="GBM36082.1"/>
    </source>
</evidence>
<protein>
    <submittedName>
        <fullName evidence="2">Uncharacterized protein</fullName>
    </submittedName>
</protein>